<organism evidence="2 3">
    <name type="scientific">Dryococelus australis</name>
    <dbReference type="NCBI Taxonomy" id="614101"/>
    <lineage>
        <taxon>Eukaryota</taxon>
        <taxon>Metazoa</taxon>
        <taxon>Ecdysozoa</taxon>
        <taxon>Arthropoda</taxon>
        <taxon>Hexapoda</taxon>
        <taxon>Insecta</taxon>
        <taxon>Pterygota</taxon>
        <taxon>Neoptera</taxon>
        <taxon>Polyneoptera</taxon>
        <taxon>Phasmatodea</taxon>
        <taxon>Verophasmatodea</taxon>
        <taxon>Anareolatae</taxon>
        <taxon>Phasmatidae</taxon>
        <taxon>Eurycanthinae</taxon>
        <taxon>Dryococelus</taxon>
    </lineage>
</organism>
<dbReference type="Proteomes" id="UP001159363">
    <property type="component" value="Chromosome 3"/>
</dbReference>
<feature type="region of interest" description="Disordered" evidence="1">
    <location>
        <begin position="1"/>
        <end position="20"/>
    </location>
</feature>
<feature type="region of interest" description="Disordered" evidence="1">
    <location>
        <begin position="443"/>
        <end position="490"/>
    </location>
</feature>
<evidence type="ECO:0000313" key="2">
    <source>
        <dbReference type="EMBL" id="KAJ8890863.1"/>
    </source>
</evidence>
<dbReference type="Gene3D" id="3.30.420.10">
    <property type="entry name" value="Ribonuclease H-like superfamily/Ribonuclease H"/>
    <property type="match status" value="1"/>
</dbReference>
<comment type="caution">
    <text evidence="2">The sequence shown here is derived from an EMBL/GenBank/DDBJ whole genome shotgun (WGS) entry which is preliminary data.</text>
</comment>
<reference evidence="2 3" key="1">
    <citation type="submission" date="2023-02" db="EMBL/GenBank/DDBJ databases">
        <title>LHISI_Scaffold_Assembly.</title>
        <authorList>
            <person name="Stuart O.P."/>
            <person name="Cleave R."/>
            <person name="Magrath M.J.L."/>
            <person name="Mikheyev A.S."/>
        </authorList>
    </citation>
    <scope>NUCLEOTIDE SEQUENCE [LARGE SCALE GENOMIC DNA]</scope>
    <source>
        <strain evidence="2">Daus_M_001</strain>
        <tissue evidence="2">Leg muscle</tissue>
    </source>
</reference>
<feature type="compositionally biased region" description="Polar residues" evidence="1">
    <location>
        <begin position="443"/>
        <end position="454"/>
    </location>
</feature>
<dbReference type="InterPro" id="IPR036397">
    <property type="entry name" value="RNaseH_sf"/>
</dbReference>
<gene>
    <name evidence="2" type="ORF">PR048_010372</name>
</gene>
<feature type="compositionally biased region" description="Basic residues" evidence="1">
    <location>
        <begin position="456"/>
        <end position="489"/>
    </location>
</feature>
<proteinExistence type="predicted"/>
<sequence>MDGWGKREIPRKLADQQHHPARFPHVKIRVTDAPFRFCVLTYPSAKHSGTSSFTPPPPPYITGAYCFHNKPLDRRRARHPAPMPRDIANTGLGGGGGGSQRPVHISRGSGRYKRLVKPVTFQLEERGRGKRQQACRREIRVKRVSSSHTVKRPIRSRSRRAEGGGVVGVVSRLHPPRHEHQLYWGEGGGGVVVRLLASHLGEAGSIRGGVAPGFSHVGIVPDYFAGRWVFSGISCSPRPFVLALLRVPHLASPSPAFKTMMPSSVLTESSGDEFSSLQFPLRHRNKPAETAIGKTVRARNYPGRCFSYLCARRQANIEVQSANTFSSRDFVRGMGCIQASDVLLRKILSQVALQIHRSRRWPKSLSNLVPNVLGEREIWGARMPRKHVDITKAGKSTQSHDFLDVPPRRRDSFNHHHWAACGVDNGACQDVSRLESCSRLYPDQNSDSSLSTSHRQSARCRAARSRQKVARARRCSSRNGRRRKRRRHDRYYADNRLDMTLVDTAAPTCTWMVRSDSLSHDETILSAGGSPVSTRDFSTGACAPFCSHSTDTDSQRRKNGSRTHVRKRAVVVLQPFQISCITRPLPQRERLDLTLLDYFLWGRMKSMMYETSVETEEDLLARVMVAAQQIDGTPRGII</sequence>
<evidence type="ECO:0000313" key="3">
    <source>
        <dbReference type="Proteomes" id="UP001159363"/>
    </source>
</evidence>
<accession>A0ABQ9I2K9</accession>
<evidence type="ECO:0000256" key="1">
    <source>
        <dbReference type="SAM" id="MobiDB-lite"/>
    </source>
</evidence>
<keyword evidence="3" id="KW-1185">Reference proteome</keyword>
<feature type="region of interest" description="Disordered" evidence="1">
    <location>
        <begin position="79"/>
        <end position="106"/>
    </location>
</feature>
<dbReference type="EMBL" id="JARBHB010000003">
    <property type="protein sequence ID" value="KAJ8890863.1"/>
    <property type="molecule type" value="Genomic_DNA"/>
</dbReference>
<name>A0ABQ9I2K9_9NEOP</name>
<protein>
    <submittedName>
        <fullName evidence="2">Uncharacterized protein</fullName>
    </submittedName>
</protein>
<feature type="compositionally biased region" description="Basic and acidic residues" evidence="1">
    <location>
        <begin position="1"/>
        <end position="18"/>
    </location>
</feature>